<evidence type="ECO:0000256" key="1">
    <source>
        <dbReference type="SAM" id="Phobius"/>
    </source>
</evidence>
<feature type="transmembrane region" description="Helical" evidence="1">
    <location>
        <begin position="38"/>
        <end position="59"/>
    </location>
</feature>
<protein>
    <submittedName>
        <fullName evidence="3">Transmembrane protein</fullName>
    </submittedName>
</protein>
<proteinExistence type="predicted"/>
<dbReference type="Proteomes" id="UP000035642">
    <property type="component" value="Unassembled WGS sequence"/>
</dbReference>
<reference evidence="3" key="2">
    <citation type="submission" date="2017-02" db="UniProtKB">
        <authorList>
            <consortium name="WormBaseParasite"/>
        </authorList>
    </citation>
    <scope>IDENTIFICATION</scope>
</reference>
<keyword evidence="1" id="KW-0472">Membrane</keyword>
<accession>A0A0K0D3S5</accession>
<name>A0A0K0D3S5_ANGCA</name>
<feature type="transmembrane region" description="Helical" evidence="1">
    <location>
        <begin position="71"/>
        <end position="98"/>
    </location>
</feature>
<evidence type="ECO:0000313" key="2">
    <source>
        <dbReference type="Proteomes" id="UP000035642"/>
    </source>
</evidence>
<sequence>MEFYLDLITNNVSIFTSEQLLELVHSRGIQWAHTSRSAVLLLIFISLIMWFVISHMMSLKPIGEFVVQSAVAHVLAMYCKFVGATATIITIGVFFNVYYENLDWKTSLCDVLAILSLMAIRGYNEEYNHELHMEALLGVNIWCRKRARQTEPGGFFVKDTMVNVVVLYVSLEQAKLFEVVEPNRKGRNSVCWCNLELLGEQLDCVYTNFNRVIV</sequence>
<dbReference type="WBParaSite" id="ACAC_0000472001-mRNA-1">
    <property type="protein sequence ID" value="ACAC_0000472001-mRNA-1"/>
    <property type="gene ID" value="ACAC_0000472001"/>
</dbReference>
<keyword evidence="1" id="KW-0812">Transmembrane</keyword>
<keyword evidence="1" id="KW-1133">Transmembrane helix</keyword>
<keyword evidence="2" id="KW-1185">Reference proteome</keyword>
<evidence type="ECO:0000313" key="3">
    <source>
        <dbReference type="WBParaSite" id="ACAC_0000472001-mRNA-1"/>
    </source>
</evidence>
<organism evidence="2 3">
    <name type="scientific">Angiostrongylus cantonensis</name>
    <name type="common">Rat lungworm</name>
    <dbReference type="NCBI Taxonomy" id="6313"/>
    <lineage>
        <taxon>Eukaryota</taxon>
        <taxon>Metazoa</taxon>
        <taxon>Ecdysozoa</taxon>
        <taxon>Nematoda</taxon>
        <taxon>Chromadorea</taxon>
        <taxon>Rhabditida</taxon>
        <taxon>Rhabditina</taxon>
        <taxon>Rhabditomorpha</taxon>
        <taxon>Strongyloidea</taxon>
        <taxon>Metastrongylidae</taxon>
        <taxon>Angiostrongylus</taxon>
    </lineage>
</organism>
<dbReference type="AlphaFoldDB" id="A0A0K0D3S5"/>
<reference evidence="2" key="1">
    <citation type="submission" date="2012-09" db="EMBL/GenBank/DDBJ databases">
        <authorList>
            <person name="Martin A.A."/>
        </authorList>
    </citation>
    <scope>NUCLEOTIDE SEQUENCE</scope>
</reference>